<dbReference type="Proteomes" id="UP000646827">
    <property type="component" value="Unassembled WGS sequence"/>
</dbReference>
<dbReference type="CDD" id="cd06578">
    <property type="entry name" value="HemD"/>
    <property type="match status" value="1"/>
</dbReference>
<comment type="caution">
    <text evidence="2">The sequence shown here is derived from an EMBL/GenBank/DDBJ whole genome shotgun (WGS) entry which is preliminary data.</text>
</comment>
<gene>
    <name evidence="2" type="ORF">INT45_014157</name>
</gene>
<reference evidence="2 3" key="1">
    <citation type="submission" date="2020-12" db="EMBL/GenBank/DDBJ databases">
        <title>Metabolic potential, ecology and presence of endohyphal bacteria is reflected in genomic diversity of Mucoromycotina.</title>
        <authorList>
            <person name="Muszewska A."/>
            <person name="Okrasinska A."/>
            <person name="Steczkiewicz K."/>
            <person name="Drgas O."/>
            <person name="Orlowska M."/>
            <person name="Perlinska-Lenart U."/>
            <person name="Aleksandrzak-Piekarczyk T."/>
            <person name="Szatraj K."/>
            <person name="Zielenkiewicz U."/>
            <person name="Pilsyk S."/>
            <person name="Malc E."/>
            <person name="Mieczkowski P."/>
            <person name="Kruszewska J.S."/>
            <person name="Biernat P."/>
            <person name="Pawlowska J."/>
        </authorList>
    </citation>
    <scope>NUCLEOTIDE SEQUENCE [LARGE SCALE GENOMIC DNA]</scope>
    <source>
        <strain evidence="2 3">CBS 142.35</strain>
    </source>
</reference>
<dbReference type="PANTHER" id="PTHR12390">
    <property type="entry name" value="UROPORPHYRINOGEN III SYNTHASE"/>
    <property type="match status" value="1"/>
</dbReference>
<feature type="domain" description="Tetrapyrrole biosynthesis uroporphyrinogen III synthase" evidence="1">
    <location>
        <begin position="22"/>
        <end position="252"/>
    </location>
</feature>
<evidence type="ECO:0000313" key="3">
    <source>
        <dbReference type="Proteomes" id="UP000646827"/>
    </source>
</evidence>
<dbReference type="GO" id="GO:0006780">
    <property type="term" value="P:uroporphyrinogen III biosynthetic process"/>
    <property type="evidence" value="ECO:0007669"/>
    <property type="project" value="InterPro"/>
</dbReference>
<dbReference type="InterPro" id="IPR003754">
    <property type="entry name" value="4pyrrol_synth_uPrphyn_synth"/>
</dbReference>
<dbReference type="SUPFAM" id="SSF69618">
    <property type="entry name" value="HemD-like"/>
    <property type="match status" value="1"/>
</dbReference>
<protein>
    <recommendedName>
        <fullName evidence="1">Tetrapyrrole biosynthesis uroporphyrinogen III synthase domain-containing protein</fullName>
    </recommendedName>
</protein>
<dbReference type="OrthoDB" id="5595751at2759"/>
<dbReference type="Pfam" id="PF02602">
    <property type="entry name" value="HEM4"/>
    <property type="match status" value="1"/>
</dbReference>
<dbReference type="InterPro" id="IPR039793">
    <property type="entry name" value="UROS/Hem4"/>
</dbReference>
<organism evidence="2 3">
    <name type="scientific">Circinella minor</name>
    <dbReference type="NCBI Taxonomy" id="1195481"/>
    <lineage>
        <taxon>Eukaryota</taxon>
        <taxon>Fungi</taxon>
        <taxon>Fungi incertae sedis</taxon>
        <taxon>Mucoromycota</taxon>
        <taxon>Mucoromycotina</taxon>
        <taxon>Mucoromycetes</taxon>
        <taxon>Mucorales</taxon>
        <taxon>Lichtheimiaceae</taxon>
        <taxon>Circinella</taxon>
    </lineage>
</organism>
<dbReference type="Gene3D" id="3.40.50.10090">
    <property type="match status" value="2"/>
</dbReference>
<dbReference type="PANTHER" id="PTHR12390:SF0">
    <property type="entry name" value="UROPORPHYRINOGEN-III SYNTHASE"/>
    <property type="match status" value="1"/>
</dbReference>
<dbReference type="GO" id="GO:0006782">
    <property type="term" value="P:protoporphyrinogen IX biosynthetic process"/>
    <property type="evidence" value="ECO:0007669"/>
    <property type="project" value="UniProtKB-UniPathway"/>
</dbReference>
<dbReference type="UniPathway" id="UPA00251">
    <property type="reaction ID" value="UER00320"/>
</dbReference>
<dbReference type="InterPro" id="IPR036108">
    <property type="entry name" value="4pyrrol_syn_uPrphyn_synt_sf"/>
</dbReference>
<dbReference type="GO" id="GO:0004852">
    <property type="term" value="F:uroporphyrinogen-III synthase activity"/>
    <property type="evidence" value="ECO:0007669"/>
    <property type="project" value="InterPro"/>
</dbReference>
<evidence type="ECO:0000259" key="1">
    <source>
        <dbReference type="Pfam" id="PF02602"/>
    </source>
</evidence>
<keyword evidence="3" id="KW-1185">Reference proteome</keyword>
<proteinExistence type="predicted"/>
<name>A0A8H7RXW5_9FUNG</name>
<accession>A0A8H7RXW5</accession>
<dbReference type="EMBL" id="JAEPRB010000222">
    <property type="protein sequence ID" value="KAG2218568.1"/>
    <property type="molecule type" value="Genomic_DNA"/>
</dbReference>
<sequence>MVNNNNNNNILLFKAKEENNDEYQIQFEKYNYSLQFIPVLDSKSESISFIQELLSKPPVHGSVIFTSQRSVDTWRQAIKPTSHYTIHSQWRSLRLFIVGSKTAEKVIALDFFHHAPIVHERAVQLAPEMIPIIQQLENKSVLFLAGDKRLNELPTRLNEAHISFQEVRTYCTCPHAELTQRLKEHIGQEEEKQLVDWAVFFSPSGVNYVLERNHAFLKSIPKLAAIGETTADHMIQCGLKVTLISPKPRATELSIALASYDGILK</sequence>
<dbReference type="AlphaFoldDB" id="A0A8H7RXW5"/>
<evidence type="ECO:0000313" key="2">
    <source>
        <dbReference type="EMBL" id="KAG2218568.1"/>
    </source>
</evidence>
<dbReference type="GO" id="GO:0005829">
    <property type="term" value="C:cytosol"/>
    <property type="evidence" value="ECO:0007669"/>
    <property type="project" value="TreeGrafter"/>
</dbReference>